<name>A0A5J5CY18_9PERO</name>
<dbReference type="Proteomes" id="UP000327493">
    <property type="component" value="Chromosome 16"/>
</dbReference>
<comment type="caution">
    <text evidence="2">The sequence shown here is derived from an EMBL/GenBank/DDBJ whole genome shotgun (WGS) entry which is preliminary data.</text>
</comment>
<reference evidence="2 3" key="1">
    <citation type="submission" date="2019-08" db="EMBL/GenBank/DDBJ databases">
        <title>A chromosome-level genome assembly, high-density linkage maps, and genome scans reveal the genomic architecture of hybrid incompatibilities underlying speciation via character displacement in darters (Percidae: Etheostominae).</title>
        <authorList>
            <person name="Moran R.L."/>
            <person name="Catchen J.M."/>
            <person name="Fuller R.C."/>
        </authorList>
    </citation>
    <scope>NUCLEOTIDE SEQUENCE [LARGE SCALE GENOMIC DNA]</scope>
    <source>
        <strain evidence="2">EspeVRDwgs_2016</strain>
        <tissue evidence="2">Muscle</tissue>
    </source>
</reference>
<feature type="region of interest" description="Disordered" evidence="1">
    <location>
        <begin position="49"/>
        <end position="68"/>
    </location>
</feature>
<gene>
    <name evidence="2" type="ORF">FQN60_008006</name>
</gene>
<dbReference type="AlphaFoldDB" id="A0A5J5CY18"/>
<sequence length="152" mass="16944">MRASYLSERREERRGDERRGEERRGEGNLNPLGTDTGWWLVATFLSSEMEEGVSSPSRDTRTKSSLLRVDTESEDTLIFPTEPLSSMAAAVKLSHAAHEWKTLNGLFWAASWALRTPHKGEKDTARHSQRALKLATQSLSTRLTAVTSASQG</sequence>
<dbReference type="EMBL" id="VOFY01000016">
    <property type="protein sequence ID" value="KAA8584221.1"/>
    <property type="molecule type" value="Genomic_DNA"/>
</dbReference>
<evidence type="ECO:0000313" key="2">
    <source>
        <dbReference type="EMBL" id="KAA8584221.1"/>
    </source>
</evidence>
<evidence type="ECO:0000256" key="1">
    <source>
        <dbReference type="SAM" id="MobiDB-lite"/>
    </source>
</evidence>
<feature type="region of interest" description="Disordered" evidence="1">
    <location>
        <begin position="1"/>
        <end position="34"/>
    </location>
</feature>
<keyword evidence="3" id="KW-1185">Reference proteome</keyword>
<organism evidence="2 3">
    <name type="scientific">Etheostoma spectabile</name>
    <name type="common">orangethroat darter</name>
    <dbReference type="NCBI Taxonomy" id="54343"/>
    <lineage>
        <taxon>Eukaryota</taxon>
        <taxon>Metazoa</taxon>
        <taxon>Chordata</taxon>
        <taxon>Craniata</taxon>
        <taxon>Vertebrata</taxon>
        <taxon>Euteleostomi</taxon>
        <taxon>Actinopterygii</taxon>
        <taxon>Neopterygii</taxon>
        <taxon>Teleostei</taxon>
        <taxon>Neoteleostei</taxon>
        <taxon>Acanthomorphata</taxon>
        <taxon>Eupercaria</taxon>
        <taxon>Perciformes</taxon>
        <taxon>Percoidei</taxon>
        <taxon>Percidae</taxon>
        <taxon>Etheostomatinae</taxon>
        <taxon>Etheostoma</taxon>
    </lineage>
</organism>
<proteinExistence type="predicted"/>
<protein>
    <submittedName>
        <fullName evidence="2">Uncharacterized protein</fullName>
    </submittedName>
</protein>
<accession>A0A5J5CY18</accession>
<evidence type="ECO:0000313" key="3">
    <source>
        <dbReference type="Proteomes" id="UP000327493"/>
    </source>
</evidence>
<feature type="compositionally biased region" description="Basic and acidic residues" evidence="1">
    <location>
        <begin position="7"/>
        <end position="26"/>
    </location>
</feature>